<protein>
    <recommendedName>
        <fullName evidence="4">Prepilin-type N-terminal cleavage/methylation domain-containing protein</fullName>
    </recommendedName>
</protein>
<evidence type="ECO:0000313" key="2">
    <source>
        <dbReference type="EMBL" id="ATS18886.1"/>
    </source>
</evidence>
<feature type="transmembrane region" description="Helical" evidence="1">
    <location>
        <begin position="12"/>
        <end position="37"/>
    </location>
</feature>
<evidence type="ECO:0008006" key="4">
    <source>
        <dbReference type="Google" id="ProtNLM"/>
    </source>
</evidence>
<keyword evidence="1" id="KW-0812">Transmembrane</keyword>
<sequence length="330" mass="36167">MKLRHWRRATQGFTLIELLVSFLIGSVITVSLGAILIDMIETESREASLNEVRQELQSAMNFIMADLSQATFVYDGNCLQGAGLCASANGSSRTPITNYLPNFGANIRPILAMWILEPLPYDNNPAFVLPTSCPASNQQCLRIQNARRAYTLVVYYLDTTADSQWQGVARLRRYQLRQYATINGTTITQTPGYVDPTVNTNFVAWPLDLNTNANLQASSPSNDLANAPVVADFIDGNWTDVASTPIACQGAVSSPNINAYVRTPLLSTSPPNSFYACVQSRGSNFNTATFVYLRANPRGKPAIRTQDEAVRPVLTTTVLSRGVYQKVPGN</sequence>
<keyword evidence="1" id="KW-0472">Membrane</keyword>
<dbReference type="NCBIfam" id="TIGR02532">
    <property type="entry name" value="IV_pilin_GFxxxE"/>
    <property type="match status" value="1"/>
</dbReference>
<keyword evidence="3" id="KW-1185">Reference proteome</keyword>
<dbReference type="Pfam" id="PF07963">
    <property type="entry name" value="N_methyl"/>
    <property type="match status" value="1"/>
</dbReference>
<reference evidence="3" key="2">
    <citation type="journal article" date="2022" name="Front. Microbiol.">
        <title>Comparative Genomic Analysis Revealed Distinct Molecular Components and Organization of CO2-Concentrating Mechanism in Thermophilic Cyanobacteria.</title>
        <authorList>
            <person name="Tang J."/>
            <person name="Zhou H."/>
            <person name="Yao D."/>
            <person name="Riaz S."/>
            <person name="You D."/>
            <person name="Klepacz-Smolka A."/>
            <person name="Daroch M."/>
        </authorList>
    </citation>
    <scope>NUCLEOTIDE SEQUENCE [LARGE SCALE GENOMIC DNA]</scope>
    <source>
        <strain evidence="3">PCC 6715</strain>
    </source>
</reference>
<dbReference type="InterPro" id="IPR012902">
    <property type="entry name" value="N_methyl_site"/>
</dbReference>
<dbReference type="AlphaFoldDB" id="A0A2D2Q313"/>
<gene>
    <name evidence="2" type="ORF">BRW62_09170</name>
</gene>
<dbReference type="OrthoDB" id="461075at2"/>
<dbReference type="RefSeq" id="WP_099799224.1">
    <property type="nucleotide sequence ID" value="NZ_CP018092.1"/>
</dbReference>
<dbReference type="EMBL" id="CP018092">
    <property type="protein sequence ID" value="ATS18886.1"/>
    <property type="molecule type" value="Genomic_DNA"/>
</dbReference>
<accession>A0A2D2Q313</accession>
<reference evidence="2 3" key="1">
    <citation type="submission" date="2016-11" db="EMBL/GenBank/DDBJ databases">
        <title>Complete genome sequence of thermophilic cyanobacteria strain Synechococcus sp. PCC6715.</title>
        <authorList>
            <person name="Tang J."/>
            <person name="Daroch M."/>
            <person name="Liang Y."/>
            <person name="Jiang D."/>
            <person name="Shah M."/>
        </authorList>
    </citation>
    <scope>NUCLEOTIDE SEQUENCE [LARGE SCALE GENOMIC DNA]</scope>
    <source>
        <strain evidence="2 3">PCC 6715</strain>
    </source>
</reference>
<name>A0A2D2Q313_PARLV</name>
<organism evidence="2 3">
    <name type="scientific">Parathermosynechococcus lividus PCC 6715</name>
    <dbReference type="NCBI Taxonomy" id="1917166"/>
    <lineage>
        <taxon>Bacteria</taxon>
        <taxon>Bacillati</taxon>
        <taxon>Cyanobacteriota</taxon>
        <taxon>Cyanophyceae</taxon>
        <taxon>Acaryochloridales</taxon>
        <taxon>Thermosynechococcaceae</taxon>
        <taxon>Parathermosynechococcus</taxon>
    </lineage>
</organism>
<keyword evidence="1" id="KW-1133">Transmembrane helix</keyword>
<dbReference type="PROSITE" id="PS00409">
    <property type="entry name" value="PROKAR_NTER_METHYL"/>
    <property type="match status" value="1"/>
</dbReference>
<proteinExistence type="predicted"/>
<dbReference type="Proteomes" id="UP000231057">
    <property type="component" value="Chromosome"/>
</dbReference>
<evidence type="ECO:0000256" key="1">
    <source>
        <dbReference type="SAM" id="Phobius"/>
    </source>
</evidence>
<dbReference type="KEGG" id="slw:BRW62_09170"/>
<evidence type="ECO:0000313" key="3">
    <source>
        <dbReference type="Proteomes" id="UP000231057"/>
    </source>
</evidence>